<accession>A0A485KL63</accession>
<protein>
    <submittedName>
        <fullName evidence="2">Aste57867_8803 protein</fullName>
    </submittedName>
</protein>
<reference evidence="2 3" key="1">
    <citation type="submission" date="2019-03" db="EMBL/GenBank/DDBJ databases">
        <authorList>
            <person name="Gaulin E."/>
            <person name="Dumas B."/>
        </authorList>
    </citation>
    <scope>NUCLEOTIDE SEQUENCE [LARGE SCALE GENOMIC DNA]</scope>
    <source>
        <strain evidence="2">CBS 568.67</strain>
    </source>
</reference>
<dbReference type="EMBL" id="CAADRA010005136">
    <property type="protein sequence ID" value="VFT85689.1"/>
    <property type="molecule type" value="Genomic_DNA"/>
</dbReference>
<evidence type="ECO:0000313" key="1">
    <source>
        <dbReference type="EMBL" id="KAF0700625.1"/>
    </source>
</evidence>
<sequence length="233" mass="26199">MLLRRMSSSTLHPFHRRVWDLLRPSHWVPASIAEHSASKRATTQEGIPSNVVGIPWGWNMDELAAANKAFFADVPTKFHVADAMTPPVACGIANYSYSSAYFVDKEGKRVQSIRRRYEDSTGRLKAMHTRTIQGTTMTSEWSREHYGDDGSHSASVTQGTIGEFENQWRATPFGQAAVATDGELPSEEFQPKDFDGSALQRMRRRTYDGFFMKQSNAAKRGTMDLCKTANTKR</sequence>
<proteinExistence type="predicted"/>
<dbReference type="OrthoDB" id="163343at2759"/>
<dbReference type="AlphaFoldDB" id="A0A485KL63"/>
<name>A0A485KL63_9STRA</name>
<evidence type="ECO:0000313" key="3">
    <source>
        <dbReference type="Proteomes" id="UP000332933"/>
    </source>
</evidence>
<gene>
    <name evidence="2" type="primary">Aste57867_8803</name>
    <name evidence="1" type="ORF">As57867_008768</name>
    <name evidence="2" type="ORF">ASTE57867_8803</name>
</gene>
<evidence type="ECO:0000313" key="2">
    <source>
        <dbReference type="EMBL" id="VFT85689.1"/>
    </source>
</evidence>
<dbReference type="EMBL" id="VJMH01005115">
    <property type="protein sequence ID" value="KAF0700625.1"/>
    <property type="molecule type" value="Genomic_DNA"/>
</dbReference>
<organism evidence="2 3">
    <name type="scientific">Aphanomyces stellatus</name>
    <dbReference type="NCBI Taxonomy" id="120398"/>
    <lineage>
        <taxon>Eukaryota</taxon>
        <taxon>Sar</taxon>
        <taxon>Stramenopiles</taxon>
        <taxon>Oomycota</taxon>
        <taxon>Saprolegniomycetes</taxon>
        <taxon>Saprolegniales</taxon>
        <taxon>Verrucalvaceae</taxon>
        <taxon>Aphanomyces</taxon>
    </lineage>
</organism>
<keyword evidence="3" id="KW-1185">Reference proteome</keyword>
<reference evidence="1" key="2">
    <citation type="submission" date="2019-06" db="EMBL/GenBank/DDBJ databases">
        <title>Genomics analysis of Aphanomyces spp. identifies a new class of oomycete effector associated with host adaptation.</title>
        <authorList>
            <person name="Gaulin E."/>
        </authorList>
    </citation>
    <scope>NUCLEOTIDE SEQUENCE</scope>
    <source>
        <strain evidence="1">CBS 578.67</strain>
    </source>
</reference>
<dbReference type="Proteomes" id="UP000332933">
    <property type="component" value="Unassembled WGS sequence"/>
</dbReference>